<name>A0A0A1T6W7_9HYPO</name>
<evidence type="ECO:0000313" key="3">
    <source>
        <dbReference type="Proteomes" id="UP000039046"/>
    </source>
</evidence>
<dbReference type="EMBL" id="CDHN01000001">
    <property type="protein sequence ID" value="CEJ81079.1"/>
    <property type="molecule type" value="Genomic_DNA"/>
</dbReference>
<dbReference type="InterPro" id="IPR020915">
    <property type="entry name" value="UPF0311"/>
</dbReference>
<dbReference type="PANTHER" id="PTHR37315:SF1">
    <property type="entry name" value="UPF0311 PROTEIN BLR7842"/>
    <property type="match status" value="1"/>
</dbReference>
<evidence type="ECO:0000313" key="2">
    <source>
        <dbReference type="EMBL" id="CEJ81079.1"/>
    </source>
</evidence>
<keyword evidence="3" id="KW-1185">Reference proteome</keyword>
<accession>A0A0A1T6W7</accession>
<protein>
    <submittedName>
        <fullName evidence="2">Uncharacterized protein</fullName>
    </submittedName>
</protein>
<dbReference type="Proteomes" id="UP000039046">
    <property type="component" value="Unassembled WGS sequence"/>
</dbReference>
<keyword evidence="1" id="KW-0732">Signal</keyword>
<evidence type="ECO:0000256" key="1">
    <source>
        <dbReference type="SAM" id="SignalP"/>
    </source>
</evidence>
<dbReference type="OrthoDB" id="2544694at2759"/>
<reference evidence="2 3" key="1">
    <citation type="journal article" date="2015" name="Genome Announc.">
        <title>Draft Genome Sequence and Gene Annotation of the Entomopathogenic Fungus Verticillium hemipterigenum.</title>
        <authorList>
            <person name="Horn F."/>
            <person name="Habel A."/>
            <person name="Scharf D.H."/>
            <person name="Dworschak J."/>
            <person name="Brakhage A.A."/>
            <person name="Guthke R."/>
            <person name="Hertweck C."/>
            <person name="Linde J."/>
        </authorList>
    </citation>
    <scope>NUCLEOTIDE SEQUENCE [LARGE SCALE GENOMIC DNA]</scope>
</reference>
<dbReference type="AlphaFoldDB" id="A0A0A1T6W7"/>
<proteinExistence type="predicted"/>
<dbReference type="Gene3D" id="2.40.160.20">
    <property type="match status" value="1"/>
</dbReference>
<organism evidence="2 3">
    <name type="scientific">[Torrubiella] hemipterigena</name>
    <dbReference type="NCBI Taxonomy" id="1531966"/>
    <lineage>
        <taxon>Eukaryota</taxon>
        <taxon>Fungi</taxon>
        <taxon>Dikarya</taxon>
        <taxon>Ascomycota</taxon>
        <taxon>Pezizomycotina</taxon>
        <taxon>Sordariomycetes</taxon>
        <taxon>Hypocreomycetidae</taxon>
        <taxon>Hypocreales</taxon>
        <taxon>Clavicipitaceae</taxon>
        <taxon>Clavicipitaceae incertae sedis</taxon>
        <taxon>'Torrubiella' clade</taxon>
    </lineage>
</organism>
<dbReference type="PANTHER" id="PTHR37315">
    <property type="entry name" value="UPF0311 PROTEIN BLR7842"/>
    <property type="match status" value="1"/>
</dbReference>
<feature type="signal peptide" evidence="1">
    <location>
        <begin position="1"/>
        <end position="20"/>
    </location>
</feature>
<gene>
    <name evidence="2" type="ORF">VHEMI01228</name>
</gene>
<sequence length="166" mass="16997">MKSPASSLLLLLATTGAAKCGPADPATPKLTHLLTAKVTASEGVPIGDSIIGNRTAFPITGGTFTGLISGKLLPVGADFSIIRPNGKFSPDGIAVLQTDDGANILFRDQGYESKDGYIYGAVTFETGAEKYQWLNYVVAVSSAKVSTGASGADVGLEIYFLGPAGP</sequence>
<feature type="chain" id="PRO_5001989907" evidence="1">
    <location>
        <begin position="21"/>
        <end position="166"/>
    </location>
</feature>
<dbReference type="Pfam" id="PF11578">
    <property type="entry name" value="DUF3237"/>
    <property type="match status" value="1"/>
</dbReference>
<dbReference type="HOGENOM" id="CLU_096872_2_1_1"/>